<dbReference type="Gene3D" id="2.60.120.10">
    <property type="entry name" value="Jelly Rolls"/>
    <property type="match status" value="1"/>
</dbReference>
<keyword evidence="2" id="KW-1185">Reference proteome</keyword>
<dbReference type="RefSeq" id="WP_345710632.1">
    <property type="nucleotide sequence ID" value="NZ_BAABIL010000041.1"/>
</dbReference>
<reference evidence="2" key="1">
    <citation type="journal article" date="2019" name="Int. J. Syst. Evol. Microbiol.">
        <title>The Global Catalogue of Microorganisms (GCM) 10K type strain sequencing project: providing services to taxonomists for standard genome sequencing and annotation.</title>
        <authorList>
            <consortium name="The Broad Institute Genomics Platform"/>
            <consortium name="The Broad Institute Genome Sequencing Center for Infectious Disease"/>
            <person name="Wu L."/>
            <person name="Ma J."/>
        </authorList>
    </citation>
    <scope>NUCLEOTIDE SEQUENCE [LARGE SCALE GENOMIC DNA]</scope>
    <source>
        <strain evidence="2">JCM 18126</strain>
    </source>
</reference>
<accession>A0ABP9H8I3</accession>
<protein>
    <submittedName>
        <fullName evidence="1">Cupin domain-containing protein</fullName>
    </submittedName>
</protein>
<dbReference type="EMBL" id="BAABIL010000041">
    <property type="protein sequence ID" value="GAA4963877.1"/>
    <property type="molecule type" value="Genomic_DNA"/>
</dbReference>
<organism evidence="1 2">
    <name type="scientific">Kineococcus glutinatus</name>
    <dbReference type="NCBI Taxonomy" id="1070872"/>
    <lineage>
        <taxon>Bacteria</taxon>
        <taxon>Bacillati</taxon>
        <taxon>Actinomycetota</taxon>
        <taxon>Actinomycetes</taxon>
        <taxon>Kineosporiales</taxon>
        <taxon>Kineosporiaceae</taxon>
        <taxon>Kineococcus</taxon>
    </lineage>
</organism>
<dbReference type="InterPro" id="IPR011051">
    <property type="entry name" value="RmlC_Cupin_sf"/>
</dbReference>
<gene>
    <name evidence="1" type="ORF">GCM10023225_03920</name>
</gene>
<dbReference type="Proteomes" id="UP001501195">
    <property type="component" value="Unassembled WGS sequence"/>
</dbReference>
<comment type="caution">
    <text evidence="1">The sequence shown here is derived from an EMBL/GenBank/DDBJ whole genome shotgun (WGS) entry which is preliminary data.</text>
</comment>
<dbReference type="SUPFAM" id="SSF51182">
    <property type="entry name" value="RmlC-like cupins"/>
    <property type="match status" value="1"/>
</dbReference>
<name>A0ABP9H8I3_9ACTN</name>
<sequence>MSAGGVPEFPGAVGISGLDVYPWPTADGLHGGSPHVHTCCAEGYVVVAGTGELHTLSSAGFRRTPLAAGDVVWFTPGTIHRAVQQDGLRVVVLMQNSGLPEAGDAVLTFPPEHLVDRDAYERAASLLGPDGQPSAERARARRDLAVAGFGELVRRTQAGDTGALAQFHAAAAALVAPRLPEFRRRWEAGAAAAARTTGEHLDALARGEAGHLAAGAVHQLGAPERTLGMCGFLTAYDRVRPQAAPIG</sequence>
<evidence type="ECO:0000313" key="2">
    <source>
        <dbReference type="Proteomes" id="UP001501195"/>
    </source>
</evidence>
<dbReference type="InterPro" id="IPR014710">
    <property type="entry name" value="RmlC-like_jellyroll"/>
</dbReference>
<proteinExistence type="predicted"/>
<evidence type="ECO:0000313" key="1">
    <source>
        <dbReference type="EMBL" id="GAA4963877.1"/>
    </source>
</evidence>
<dbReference type="CDD" id="cd02208">
    <property type="entry name" value="cupin_RmlC-like"/>
    <property type="match status" value="1"/>
</dbReference>